<gene>
    <name evidence="1" type="ORF">TM35_000082190</name>
</gene>
<proteinExistence type="predicted"/>
<dbReference type="OrthoDB" id="268916at2759"/>
<accession>A0A1X0P0Q7</accession>
<evidence type="ECO:0000313" key="2">
    <source>
        <dbReference type="Proteomes" id="UP000192257"/>
    </source>
</evidence>
<comment type="caution">
    <text evidence="1">The sequence shown here is derived from an EMBL/GenBank/DDBJ whole genome shotgun (WGS) entry which is preliminary data.</text>
</comment>
<name>A0A1X0P0Q7_9TRYP</name>
<protein>
    <submittedName>
        <fullName evidence="1">Uncharacterized protein</fullName>
    </submittedName>
</protein>
<dbReference type="GeneID" id="39983864"/>
<sequence>MAPLIAVNICLVSPSFDGAAIPLSWSLCPAEGYADMQWDKDKSYRLKALEEKVLHRGFGYPHCTVAQLCIAKTDMDALRKLVRQIWIELRETLESKEKLCLTTLDNGPAFAKTADGTEIRLPNIVIEPSETLCELHKQIVTAVKPFHVSGASLEEGRAAFHPSFPADNDITVDWMMDYLSKYALKAYRPHITLGASPVVVTETSVFKSIHVPWRDCRLVVSRMGNYCSCFEIQE</sequence>
<reference evidence="1 2" key="1">
    <citation type="submission" date="2017-03" db="EMBL/GenBank/DDBJ databases">
        <title>An alternative strategy for trypanosome survival in the mammalian bloodstream revealed through genome and transcriptome analysis of the ubiquitous bovine parasite Trypanosoma (Megatrypanum) theileri.</title>
        <authorList>
            <person name="Kelly S."/>
            <person name="Ivens A."/>
            <person name="Mott A."/>
            <person name="O'Neill E."/>
            <person name="Emms D."/>
            <person name="Macleod O."/>
            <person name="Voorheis P."/>
            <person name="Matthews J."/>
            <person name="Matthews K."/>
            <person name="Carrington M."/>
        </authorList>
    </citation>
    <scope>NUCLEOTIDE SEQUENCE [LARGE SCALE GENOMIC DNA]</scope>
    <source>
        <strain evidence="1">Edinburgh</strain>
    </source>
</reference>
<evidence type="ECO:0000313" key="1">
    <source>
        <dbReference type="EMBL" id="ORC90421.1"/>
    </source>
</evidence>
<dbReference type="VEuPathDB" id="TriTrypDB:TM35_000082190"/>
<dbReference type="RefSeq" id="XP_028884487.1">
    <property type="nucleotide sequence ID" value="XM_029024084.1"/>
</dbReference>
<keyword evidence="2" id="KW-1185">Reference proteome</keyword>
<dbReference type="AlphaFoldDB" id="A0A1X0P0Q7"/>
<dbReference type="EMBL" id="NBCO01000008">
    <property type="protein sequence ID" value="ORC90421.1"/>
    <property type="molecule type" value="Genomic_DNA"/>
</dbReference>
<organism evidence="1 2">
    <name type="scientific">Trypanosoma theileri</name>
    <dbReference type="NCBI Taxonomy" id="67003"/>
    <lineage>
        <taxon>Eukaryota</taxon>
        <taxon>Discoba</taxon>
        <taxon>Euglenozoa</taxon>
        <taxon>Kinetoplastea</taxon>
        <taxon>Metakinetoplastina</taxon>
        <taxon>Trypanosomatida</taxon>
        <taxon>Trypanosomatidae</taxon>
        <taxon>Trypanosoma</taxon>
    </lineage>
</organism>
<dbReference type="Proteomes" id="UP000192257">
    <property type="component" value="Unassembled WGS sequence"/>
</dbReference>